<feature type="region of interest" description="Disordered" evidence="1">
    <location>
        <begin position="1"/>
        <end position="23"/>
    </location>
</feature>
<dbReference type="Proteomes" id="UP000709466">
    <property type="component" value="Unassembled WGS sequence"/>
</dbReference>
<dbReference type="Gene3D" id="3.60.10.10">
    <property type="entry name" value="Endonuclease/exonuclease/phosphatase"/>
    <property type="match status" value="1"/>
</dbReference>
<reference evidence="3 4" key="1">
    <citation type="submission" date="2020-03" db="EMBL/GenBank/DDBJ databases">
        <title>Bacterial isolates of synthetic phycosphere.</title>
        <authorList>
            <person name="Fu H."/>
            <person name="Moran M.A."/>
        </authorList>
    </citation>
    <scope>NUCLEOTIDE SEQUENCE [LARGE SCALE GENOMIC DNA]</scope>
    <source>
        <strain evidence="3 4">HF1</strain>
    </source>
</reference>
<dbReference type="GO" id="GO:0004519">
    <property type="term" value="F:endonuclease activity"/>
    <property type="evidence" value="ECO:0007669"/>
    <property type="project" value="UniProtKB-KW"/>
</dbReference>
<protein>
    <submittedName>
        <fullName evidence="3">Endonuclease/exonuclease/phosphatase family protein</fullName>
    </submittedName>
</protein>
<keyword evidence="4" id="KW-1185">Reference proteome</keyword>
<dbReference type="InterPro" id="IPR036691">
    <property type="entry name" value="Endo/exonu/phosph_ase_sf"/>
</dbReference>
<keyword evidence="3" id="KW-0378">Hydrolase</keyword>
<comment type="caution">
    <text evidence="3">The sequence shown here is derived from an EMBL/GenBank/DDBJ whole genome shotgun (WGS) entry which is preliminary data.</text>
</comment>
<keyword evidence="3" id="KW-0540">Nuclease</keyword>
<evidence type="ECO:0000259" key="2">
    <source>
        <dbReference type="Pfam" id="PF03372"/>
    </source>
</evidence>
<evidence type="ECO:0000256" key="1">
    <source>
        <dbReference type="SAM" id="MobiDB-lite"/>
    </source>
</evidence>
<feature type="domain" description="Endonuclease/exonuclease/phosphatase" evidence="2">
    <location>
        <begin position="77"/>
        <end position="323"/>
    </location>
</feature>
<sequence>MGLHSFVTPHARHRNGPRGADDRRQTQARVLRRFLAACLIFLTVGPALAETVRIATFAAPLSRRGPGLLLRDILKSEEQVLQAVETIRAVDPDIIVLTDFDFDHGGAALTAFAMMLDYPNVFAKPPNTGVPTGLDVDRNGYFGDARDAQGYGRFEGDGGMAILSKLPIGEVVSFDHTLWRDAPNSRSTDPPELAEIQWLSTTGHWIVPIAVGETALNILAFSATPPVFDGPENRNDRRNADEVLFWLEHLGIPHPIIAGNANLDPNGGEGNRTAIAQLLADPRLQDPLPDQTTADWPDGPGALRVSYVLPSADLTVRTAGIERSDSGPHALVWVDVVVP</sequence>
<name>A0ABX0VYZ7_9RHOB</name>
<organism evidence="3 4">
    <name type="scientific">Marivivens donghaensis</name>
    <dbReference type="NCBI Taxonomy" id="1699413"/>
    <lineage>
        <taxon>Bacteria</taxon>
        <taxon>Pseudomonadati</taxon>
        <taxon>Pseudomonadota</taxon>
        <taxon>Alphaproteobacteria</taxon>
        <taxon>Rhodobacterales</taxon>
        <taxon>Paracoccaceae</taxon>
        <taxon>Marivivens group</taxon>
        <taxon>Marivivens</taxon>
    </lineage>
</organism>
<evidence type="ECO:0000313" key="4">
    <source>
        <dbReference type="Proteomes" id="UP000709466"/>
    </source>
</evidence>
<evidence type="ECO:0000313" key="3">
    <source>
        <dbReference type="EMBL" id="NIY73196.1"/>
    </source>
</evidence>
<dbReference type="SUPFAM" id="SSF56219">
    <property type="entry name" value="DNase I-like"/>
    <property type="match status" value="1"/>
</dbReference>
<dbReference type="InterPro" id="IPR005135">
    <property type="entry name" value="Endo/exonuclease/phosphatase"/>
</dbReference>
<gene>
    <name evidence="3" type="ORF">HCZ30_12245</name>
</gene>
<keyword evidence="3" id="KW-0255">Endonuclease</keyword>
<dbReference type="EMBL" id="JAATOP010000008">
    <property type="protein sequence ID" value="NIY73196.1"/>
    <property type="molecule type" value="Genomic_DNA"/>
</dbReference>
<accession>A0ABX0VYZ7</accession>
<proteinExistence type="predicted"/>
<dbReference type="Pfam" id="PF03372">
    <property type="entry name" value="Exo_endo_phos"/>
    <property type="match status" value="1"/>
</dbReference>